<keyword evidence="9" id="KW-1185">Reference proteome</keyword>
<sequence>MVPPARPGAVAVVTAGLLAPAAHPRRTPALASTLTLAAGLGGAVLGHLLVPQIGVLTWAVALGVAAANLNLLPRTGRAELGRTTKKLLRTGVVLLGCSVSFAAVAALGAPVVALVAATLVGTLLCTAWLGRRLRLGAARSLLLGTGVAVCGASAIAAMEATAGGDEEDVTAAVAMVTLFGTLALIAFPLLREPLGLSEAQFGVWTGAAVHEVGQVVAAAGPAGAAAVAIAVVVKLTRVLLLAPVVATVSALRRLRSSGAATGTRRPPLVPLFVLGFLGCVALRSSGLLPPAALSWIGHLQVAALGAAMFGMGAAVHLASLLRGSGRLLAAALVSTLFITGVALVGVLHLVPG</sequence>
<feature type="transmembrane region" description="Helical" evidence="7">
    <location>
        <begin position="87"/>
        <end position="105"/>
    </location>
</feature>
<keyword evidence="5 7" id="KW-1133">Transmembrane helix</keyword>
<feature type="transmembrane region" description="Helical" evidence="7">
    <location>
        <begin position="292"/>
        <end position="315"/>
    </location>
</feature>
<dbReference type="PANTHER" id="PTHR30106:SF2">
    <property type="entry name" value="UPF0324 INNER MEMBRANE PROTEIN YEIH"/>
    <property type="match status" value="1"/>
</dbReference>
<feature type="transmembrane region" description="Helical" evidence="7">
    <location>
        <begin position="53"/>
        <end position="72"/>
    </location>
</feature>
<dbReference type="InterPro" id="IPR018383">
    <property type="entry name" value="UPF0324_pro"/>
</dbReference>
<comment type="subcellular location">
    <subcellularLocation>
        <location evidence="1">Cell membrane</location>
        <topology evidence="1">Multi-pass membrane protein</topology>
    </subcellularLocation>
</comment>
<evidence type="ECO:0000313" key="8">
    <source>
        <dbReference type="EMBL" id="GIF80638.1"/>
    </source>
</evidence>
<comment type="caution">
    <text evidence="8">The sequence shown here is derived from an EMBL/GenBank/DDBJ whole genome shotgun (WGS) entry which is preliminary data.</text>
</comment>
<feature type="transmembrane region" description="Helical" evidence="7">
    <location>
        <begin position="169"/>
        <end position="189"/>
    </location>
</feature>
<organism evidence="8 9">
    <name type="scientific">Catellatospora bangladeshensis</name>
    <dbReference type="NCBI Taxonomy" id="310355"/>
    <lineage>
        <taxon>Bacteria</taxon>
        <taxon>Bacillati</taxon>
        <taxon>Actinomycetota</taxon>
        <taxon>Actinomycetes</taxon>
        <taxon>Micromonosporales</taxon>
        <taxon>Micromonosporaceae</taxon>
        <taxon>Catellatospora</taxon>
    </lineage>
</organism>
<dbReference type="Proteomes" id="UP000601223">
    <property type="component" value="Unassembled WGS sequence"/>
</dbReference>
<evidence type="ECO:0000256" key="1">
    <source>
        <dbReference type="ARBA" id="ARBA00004651"/>
    </source>
</evidence>
<proteinExistence type="inferred from homology"/>
<evidence type="ECO:0000256" key="6">
    <source>
        <dbReference type="ARBA" id="ARBA00023136"/>
    </source>
</evidence>
<dbReference type="GO" id="GO:0005886">
    <property type="term" value="C:plasma membrane"/>
    <property type="evidence" value="ECO:0007669"/>
    <property type="project" value="UniProtKB-SubCell"/>
</dbReference>
<feature type="transmembrane region" description="Helical" evidence="7">
    <location>
        <begin position="141"/>
        <end position="163"/>
    </location>
</feature>
<feature type="transmembrane region" description="Helical" evidence="7">
    <location>
        <begin position="225"/>
        <end position="248"/>
    </location>
</feature>
<accession>A0A8J3NIA4</accession>
<reference evidence="8 9" key="1">
    <citation type="submission" date="2021-01" db="EMBL/GenBank/DDBJ databases">
        <title>Whole genome shotgun sequence of Catellatospora bangladeshensis NBRC 107357.</title>
        <authorList>
            <person name="Komaki H."/>
            <person name="Tamura T."/>
        </authorList>
    </citation>
    <scope>NUCLEOTIDE SEQUENCE [LARGE SCALE GENOMIC DNA]</scope>
    <source>
        <strain evidence="8 9">NBRC 107357</strain>
    </source>
</reference>
<keyword evidence="6 7" id="KW-0472">Membrane</keyword>
<evidence type="ECO:0000313" key="9">
    <source>
        <dbReference type="Proteomes" id="UP000601223"/>
    </source>
</evidence>
<evidence type="ECO:0000256" key="5">
    <source>
        <dbReference type="ARBA" id="ARBA00022989"/>
    </source>
</evidence>
<dbReference type="Pfam" id="PF03601">
    <property type="entry name" value="Cons_hypoth698"/>
    <property type="match status" value="1"/>
</dbReference>
<comment type="similarity">
    <text evidence="2">Belongs to the UPF0324 family.</text>
</comment>
<evidence type="ECO:0000256" key="7">
    <source>
        <dbReference type="SAM" id="Phobius"/>
    </source>
</evidence>
<evidence type="ECO:0000256" key="2">
    <source>
        <dbReference type="ARBA" id="ARBA00007977"/>
    </source>
</evidence>
<evidence type="ECO:0000256" key="4">
    <source>
        <dbReference type="ARBA" id="ARBA00022692"/>
    </source>
</evidence>
<dbReference type="AlphaFoldDB" id="A0A8J3NIA4"/>
<name>A0A8J3NIA4_9ACTN</name>
<gene>
    <name evidence="8" type="ORF">Cba03nite_19870</name>
</gene>
<keyword evidence="4 7" id="KW-0812">Transmembrane</keyword>
<feature type="transmembrane region" description="Helical" evidence="7">
    <location>
        <begin position="268"/>
        <end position="286"/>
    </location>
</feature>
<dbReference type="PANTHER" id="PTHR30106">
    <property type="entry name" value="INNER MEMBRANE PROTEIN YEIH-RELATED"/>
    <property type="match status" value="1"/>
</dbReference>
<dbReference type="EMBL" id="BONF01000010">
    <property type="protein sequence ID" value="GIF80638.1"/>
    <property type="molecule type" value="Genomic_DNA"/>
</dbReference>
<evidence type="ECO:0000256" key="3">
    <source>
        <dbReference type="ARBA" id="ARBA00022475"/>
    </source>
</evidence>
<feature type="transmembrane region" description="Helical" evidence="7">
    <location>
        <begin position="327"/>
        <end position="350"/>
    </location>
</feature>
<protein>
    <submittedName>
        <fullName evidence="8">Membrane protein</fullName>
    </submittedName>
</protein>
<keyword evidence="3" id="KW-1003">Cell membrane</keyword>